<dbReference type="InterPro" id="IPR003115">
    <property type="entry name" value="ParB_N"/>
</dbReference>
<dbReference type="GO" id="GO:0005694">
    <property type="term" value="C:chromosome"/>
    <property type="evidence" value="ECO:0007669"/>
    <property type="project" value="TreeGrafter"/>
</dbReference>
<dbReference type="AlphaFoldDB" id="X1LZ61"/>
<dbReference type="Pfam" id="PF02195">
    <property type="entry name" value="ParB_N"/>
    <property type="match status" value="1"/>
</dbReference>
<dbReference type="InterPro" id="IPR050336">
    <property type="entry name" value="Chromosome_partition/occlusion"/>
</dbReference>
<evidence type="ECO:0000259" key="1">
    <source>
        <dbReference type="SMART" id="SM00470"/>
    </source>
</evidence>
<protein>
    <recommendedName>
        <fullName evidence="1">ParB-like N-terminal domain-containing protein</fullName>
    </recommendedName>
</protein>
<dbReference type="GO" id="GO:0007059">
    <property type="term" value="P:chromosome segregation"/>
    <property type="evidence" value="ECO:0007669"/>
    <property type="project" value="TreeGrafter"/>
</dbReference>
<sequence>MKLDKIKPNPYNPRSKFDEEKLKELTQSIKKHGLLQPIRVRPVADHYEIIIGDRRLKAIQTLGIEEIPDEWVIIQKGEKHKDSIILEGLTENIQLVVHFQ</sequence>
<dbReference type="GO" id="GO:0003677">
    <property type="term" value="F:DNA binding"/>
    <property type="evidence" value="ECO:0007669"/>
    <property type="project" value="InterPro"/>
</dbReference>
<dbReference type="InterPro" id="IPR036086">
    <property type="entry name" value="ParB/Sulfiredoxin_sf"/>
</dbReference>
<dbReference type="SMART" id="SM00470">
    <property type="entry name" value="ParB"/>
    <property type="match status" value="1"/>
</dbReference>
<dbReference type="InterPro" id="IPR004437">
    <property type="entry name" value="ParB/RepB/Spo0J"/>
</dbReference>
<dbReference type="PANTHER" id="PTHR33375">
    <property type="entry name" value="CHROMOSOME-PARTITIONING PROTEIN PARB-RELATED"/>
    <property type="match status" value="1"/>
</dbReference>
<name>X1LZ61_9ZZZZ</name>
<dbReference type="Gene3D" id="3.90.1530.10">
    <property type="entry name" value="Conserved hypothetical protein from pyrococcus furiosus pfu- 392566-001, ParB domain"/>
    <property type="match status" value="1"/>
</dbReference>
<proteinExistence type="predicted"/>
<gene>
    <name evidence="2" type="ORF">S06H3_04804</name>
</gene>
<dbReference type="PANTHER" id="PTHR33375:SF1">
    <property type="entry name" value="CHROMOSOME-PARTITIONING PROTEIN PARB-RELATED"/>
    <property type="match status" value="1"/>
</dbReference>
<dbReference type="EMBL" id="BARV01001718">
    <property type="protein sequence ID" value="GAH99413.1"/>
    <property type="molecule type" value="Genomic_DNA"/>
</dbReference>
<feature type="domain" description="ParB-like N-terminal" evidence="1">
    <location>
        <begin position="2"/>
        <end position="93"/>
    </location>
</feature>
<dbReference type="SUPFAM" id="SSF110849">
    <property type="entry name" value="ParB/Sulfiredoxin"/>
    <property type="match status" value="1"/>
</dbReference>
<evidence type="ECO:0000313" key="2">
    <source>
        <dbReference type="EMBL" id="GAH99413.1"/>
    </source>
</evidence>
<reference evidence="2" key="1">
    <citation type="journal article" date="2014" name="Front. Microbiol.">
        <title>High frequency of phylogenetically diverse reductive dehalogenase-homologous genes in deep subseafloor sedimentary metagenomes.</title>
        <authorList>
            <person name="Kawai M."/>
            <person name="Futagami T."/>
            <person name="Toyoda A."/>
            <person name="Takaki Y."/>
            <person name="Nishi S."/>
            <person name="Hori S."/>
            <person name="Arai W."/>
            <person name="Tsubouchi T."/>
            <person name="Morono Y."/>
            <person name="Uchiyama I."/>
            <person name="Ito T."/>
            <person name="Fujiyama A."/>
            <person name="Inagaki F."/>
            <person name="Takami H."/>
        </authorList>
    </citation>
    <scope>NUCLEOTIDE SEQUENCE</scope>
    <source>
        <strain evidence="2">Expedition CK06-06</strain>
    </source>
</reference>
<accession>X1LZ61</accession>
<comment type="caution">
    <text evidence="2">The sequence shown here is derived from an EMBL/GenBank/DDBJ whole genome shotgun (WGS) entry which is preliminary data.</text>
</comment>
<dbReference type="NCBIfam" id="TIGR00180">
    <property type="entry name" value="parB_part"/>
    <property type="match status" value="1"/>
</dbReference>
<organism evidence="2">
    <name type="scientific">marine sediment metagenome</name>
    <dbReference type="NCBI Taxonomy" id="412755"/>
    <lineage>
        <taxon>unclassified sequences</taxon>
        <taxon>metagenomes</taxon>
        <taxon>ecological metagenomes</taxon>
    </lineage>
</organism>